<dbReference type="RefSeq" id="WP_189692371.1">
    <property type="nucleotide sequence ID" value="NZ_BNCM01000002.1"/>
</dbReference>
<dbReference type="Proteomes" id="UP000639051">
    <property type="component" value="Unassembled WGS sequence"/>
</dbReference>
<dbReference type="Pfam" id="PF11387">
    <property type="entry name" value="DUF2795"/>
    <property type="match status" value="1"/>
</dbReference>
<accession>A0ABS1K2P8</accession>
<protein>
    <submittedName>
        <fullName evidence="2">DUF2795 domain-containing protein</fullName>
    </submittedName>
</protein>
<name>A0ABS1K2P8_9MICC</name>
<organism evidence="2 3">
    <name type="scientific">Sinomonas cellulolyticus</name>
    <dbReference type="NCBI Taxonomy" id="2801916"/>
    <lineage>
        <taxon>Bacteria</taxon>
        <taxon>Bacillati</taxon>
        <taxon>Actinomycetota</taxon>
        <taxon>Actinomycetes</taxon>
        <taxon>Micrococcales</taxon>
        <taxon>Micrococcaceae</taxon>
        <taxon>Sinomonas</taxon>
    </lineage>
</organism>
<proteinExistence type="predicted"/>
<evidence type="ECO:0000313" key="3">
    <source>
        <dbReference type="Proteomes" id="UP000639051"/>
    </source>
</evidence>
<gene>
    <name evidence="2" type="ORF">JJE72_09895</name>
</gene>
<feature type="region of interest" description="Disordered" evidence="1">
    <location>
        <begin position="31"/>
        <end position="93"/>
    </location>
</feature>
<evidence type="ECO:0000313" key="2">
    <source>
        <dbReference type="EMBL" id="MBL0705819.1"/>
    </source>
</evidence>
<dbReference type="EMBL" id="JAERRC010000024">
    <property type="protein sequence ID" value="MBL0705819.1"/>
    <property type="molecule type" value="Genomic_DNA"/>
</dbReference>
<keyword evidence="3" id="KW-1185">Reference proteome</keyword>
<evidence type="ECO:0000256" key="1">
    <source>
        <dbReference type="SAM" id="MobiDB-lite"/>
    </source>
</evidence>
<feature type="compositionally biased region" description="Acidic residues" evidence="1">
    <location>
        <begin position="76"/>
        <end position="85"/>
    </location>
</feature>
<sequence length="93" mass="9917">MTNSENPIQIQKFLAGVDYPAEKSQLLEAAKSHGADSNVTRALNSIPDRSYAKPTEVSQAISDAGNHPERGNDGDAGVEADDDERGDDRFDAG</sequence>
<dbReference type="InterPro" id="IPR021527">
    <property type="entry name" value="DUF2795"/>
</dbReference>
<reference evidence="2 3" key="1">
    <citation type="submission" date="2021-01" db="EMBL/GenBank/DDBJ databases">
        <title>Genome public.</title>
        <authorList>
            <person name="Liu C."/>
            <person name="Sun Q."/>
        </authorList>
    </citation>
    <scope>NUCLEOTIDE SEQUENCE [LARGE SCALE GENOMIC DNA]</scope>
    <source>
        <strain evidence="2 3">JC656</strain>
    </source>
</reference>
<comment type="caution">
    <text evidence="2">The sequence shown here is derived from an EMBL/GenBank/DDBJ whole genome shotgun (WGS) entry which is preliminary data.</text>
</comment>